<dbReference type="InterPro" id="IPR001173">
    <property type="entry name" value="Glyco_trans_2-like"/>
</dbReference>
<organism evidence="9 10">
    <name type="scientific">Oikopleura dioica</name>
    <name type="common">Tunicate</name>
    <dbReference type="NCBI Taxonomy" id="34765"/>
    <lineage>
        <taxon>Eukaryota</taxon>
        <taxon>Metazoa</taxon>
        <taxon>Chordata</taxon>
        <taxon>Tunicata</taxon>
        <taxon>Appendicularia</taxon>
        <taxon>Copelata</taxon>
        <taxon>Oikopleuridae</taxon>
        <taxon>Oikopleura</taxon>
    </lineage>
</organism>
<dbReference type="PANTHER" id="PTHR11675:SF33">
    <property type="entry name" value="POLYPEPTIDE N-ACETYLGALACTOSAMINYLTRANSFERASE 3"/>
    <property type="match status" value="1"/>
</dbReference>
<dbReference type="Proteomes" id="UP001158576">
    <property type="component" value="Chromosome XSR"/>
</dbReference>
<evidence type="ECO:0000256" key="2">
    <source>
        <dbReference type="ARBA" id="ARBA00004922"/>
    </source>
</evidence>
<keyword evidence="7" id="KW-0808">Transferase</keyword>
<comment type="subcellular location">
    <subcellularLocation>
        <location evidence="1 7">Golgi apparatus membrane</location>
        <topology evidence="1 7">Single-pass type II membrane protein</topology>
    </subcellularLocation>
</comment>
<dbReference type="InterPro" id="IPR029044">
    <property type="entry name" value="Nucleotide-diphossugar_trans"/>
</dbReference>
<evidence type="ECO:0000259" key="8">
    <source>
        <dbReference type="SMART" id="SM00458"/>
    </source>
</evidence>
<gene>
    <name evidence="9" type="ORF">OKIOD_LOCUS4914</name>
</gene>
<evidence type="ECO:0000256" key="6">
    <source>
        <dbReference type="ARBA" id="ARBA00023157"/>
    </source>
</evidence>
<evidence type="ECO:0000256" key="5">
    <source>
        <dbReference type="ARBA" id="ARBA00023034"/>
    </source>
</evidence>
<evidence type="ECO:0000256" key="3">
    <source>
        <dbReference type="ARBA" id="ARBA00012644"/>
    </source>
</evidence>
<dbReference type="PROSITE" id="PS50231">
    <property type="entry name" value="RICIN_B_LECTIN"/>
    <property type="match status" value="1"/>
</dbReference>
<comment type="similarity">
    <text evidence="7">Belongs to the glycosyltransferase 2 family. GalNAc-T subfamily.</text>
</comment>
<dbReference type="InterPro" id="IPR000772">
    <property type="entry name" value="Ricin_B_lectin"/>
</dbReference>
<dbReference type="SUPFAM" id="SSF53448">
    <property type="entry name" value="Nucleotide-diphospho-sugar transferases"/>
    <property type="match status" value="1"/>
</dbReference>
<evidence type="ECO:0000256" key="1">
    <source>
        <dbReference type="ARBA" id="ARBA00004323"/>
    </source>
</evidence>
<feature type="domain" description="Ricin B lectin" evidence="8">
    <location>
        <begin position="289"/>
        <end position="429"/>
    </location>
</feature>
<dbReference type="EC" id="2.4.1.-" evidence="7"/>
<dbReference type="SMART" id="SM00458">
    <property type="entry name" value="RICIN"/>
    <property type="match status" value="1"/>
</dbReference>
<keyword evidence="4 7" id="KW-0430">Lectin</keyword>
<keyword evidence="6 7" id="KW-1015">Disulfide bond</keyword>
<dbReference type="InterPro" id="IPR035992">
    <property type="entry name" value="Ricin_B-like_lectins"/>
</dbReference>
<dbReference type="Gene3D" id="3.90.550.10">
    <property type="entry name" value="Spore Coat Polysaccharide Biosynthesis Protein SpsA, Chain A"/>
    <property type="match status" value="1"/>
</dbReference>
<keyword evidence="5 7" id="KW-0333">Golgi apparatus</keyword>
<dbReference type="SUPFAM" id="SSF50370">
    <property type="entry name" value="Ricin B-like lectins"/>
    <property type="match status" value="1"/>
</dbReference>
<proteinExistence type="inferred from homology"/>
<sequence>MLKEIILIDDFSDLEARPDMGDYLDKYIKKHFRNYVKLIRHKQREGLTRARLTGAAAATGDVLIFLDAHCEAMAGWLEPLLERVAEKPNVAVTPVILNIRDSDFEVRPAQPQNVQIGIFTWGMTFTWESAWNLARDGPWKSSDNTRCIPSPTMAGGLFAINREYFYYSGSYDEEMHGWGGENLEMSFRLWQCGGGIETHPCSQVGHVFRMSSPYKIPEGAQGYNLNMRRLVDVWLDDYKEIYYGRTGGAWGEEGDLTERVLLKEKLQCKSFQWYMDNVATTIDYFFPKKDTRTGFLANANGHCLDVGNLPYPLPQQCDVGTYPCHFEVGGNQLVMFTRLKEIRVLAHGKELCVTASPLGAAGNGVHFKSCTGVYRYNKSPEDAQIWDLGQDGLFRSRLEPSGCLEHDPATSTIQFKRCSGEKTQIFDFKDYVEKSENKP</sequence>
<dbReference type="Gene3D" id="2.80.10.50">
    <property type="match status" value="1"/>
</dbReference>
<keyword evidence="7" id="KW-0464">Manganese</keyword>
<protein>
    <recommendedName>
        <fullName evidence="3 7">Polypeptide N-acetylgalactosaminyltransferase</fullName>
        <ecNumber evidence="7">2.4.1.-</ecNumber>
    </recommendedName>
    <alternativeName>
        <fullName evidence="7">Protein-UDP acetylgalactosaminyltransferase</fullName>
    </alternativeName>
</protein>
<evidence type="ECO:0000313" key="9">
    <source>
        <dbReference type="EMBL" id="CAG5094216.1"/>
    </source>
</evidence>
<dbReference type="PANTHER" id="PTHR11675">
    <property type="entry name" value="N-ACETYLGALACTOSAMINYLTRANSFERASE"/>
    <property type="match status" value="1"/>
</dbReference>
<evidence type="ECO:0000256" key="4">
    <source>
        <dbReference type="ARBA" id="ARBA00022734"/>
    </source>
</evidence>
<dbReference type="EMBL" id="OU015569">
    <property type="protein sequence ID" value="CAG5094216.1"/>
    <property type="molecule type" value="Genomic_DNA"/>
</dbReference>
<comment type="cofactor">
    <cofactor evidence="7">
        <name>Mn(2+)</name>
        <dbReference type="ChEBI" id="CHEBI:29035"/>
    </cofactor>
</comment>
<keyword evidence="7" id="KW-0328">Glycosyltransferase</keyword>
<name>A0ABN7SBA6_OIKDI</name>
<dbReference type="Pfam" id="PF00535">
    <property type="entry name" value="Glycos_transf_2"/>
    <property type="match status" value="1"/>
</dbReference>
<accession>A0ABN7SBA6</accession>
<evidence type="ECO:0000313" key="10">
    <source>
        <dbReference type="Proteomes" id="UP001158576"/>
    </source>
</evidence>
<reference evidence="9 10" key="1">
    <citation type="submission" date="2021-04" db="EMBL/GenBank/DDBJ databases">
        <authorList>
            <person name="Bliznina A."/>
        </authorList>
    </citation>
    <scope>NUCLEOTIDE SEQUENCE [LARGE SCALE GENOMIC DNA]</scope>
</reference>
<comment type="pathway">
    <text evidence="2 7">Protein modification; protein glycosylation.</text>
</comment>
<keyword evidence="10" id="KW-1185">Reference proteome</keyword>
<evidence type="ECO:0000256" key="7">
    <source>
        <dbReference type="RuleBase" id="RU361242"/>
    </source>
</evidence>